<accession>A0A6N0HXD6</accession>
<reference evidence="1 2" key="1">
    <citation type="submission" date="2020-05" db="EMBL/GenBank/DDBJ databases">
        <title>Horizontal transmission and recombination maintain forever young bacterial symbiont genomes.</title>
        <authorList>
            <person name="Russell S.L."/>
            <person name="Pepper-Tunick E."/>
            <person name="Svedberg J."/>
            <person name="Byrne A."/>
            <person name="Ruelas Castillo J."/>
            <person name="Vollmers C."/>
            <person name="Beinart R.A."/>
            <person name="Corbett-Detig R."/>
        </authorList>
    </citation>
    <scope>NUCLEOTIDE SEQUENCE [LARGE SCALE GENOMIC DNA]</scope>
    <source>
        <strain evidence="1">Santa_Monica_outfall</strain>
    </source>
</reference>
<organism evidence="1 2">
    <name type="scientific">Candidatus Reidiella endopervernicosa</name>
    <dbReference type="NCBI Taxonomy" id="2738883"/>
    <lineage>
        <taxon>Bacteria</taxon>
        <taxon>Pseudomonadati</taxon>
        <taxon>Pseudomonadota</taxon>
        <taxon>Gammaproteobacteria</taxon>
        <taxon>Candidatus Reidiella</taxon>
    </lineage>
</organism>
<keyword evidence="2" id="KW-1185">Reference proteome</keyword>
<evidence type="ECO:0000313" key="2">
    <source>
        <dbReference type="Proteomes" id="UP000509658"/>
    </source>
</evidence>
<gene>
    <name evidence="1" type="ORF">HUE57_11555</name>
</gene>
<dbReference type="RefSeq" id="WP_174673221.1">
    <property type="nucleotide sequence ID" value="NZ_CP054491.1"/>
</dbReference>
<dbReference type="Proteomes" id="UP000509658">
    <property type="component" value="Chromosome"/>
</dbReference>
<dbReference type="AlphaFoldDB" id="A0A6N0HXD6"/>
<protein>
    <submittedName>
        <fullName evidence="1">Uncharacterized protein</fullName>
    </submittedName>
</protein>
<evidence type="ECO:0000313" key="1">
    <source>
        <dbReference type="EMBL" id="QKQ26846.1"/>
    </source>
</evidence>
<proteinExistence type="predicted"/>
<dbReference type="KEGG" id="rev:HUE57_11555"/>
<dbReference type="EMBL" id="CP054491">
    <property type="protein sequence ID" value="QKQ26846.1"/>
    <property type="molecule type" value="Genomic_DNA"/>
</dbReference>
<sequence>MFIARWVIDVRFGKKDEFVERMKQWFEEVGEKVGLNRDRLRVVNGSIGAKESRFEFDHAVESLESLQAMWDEMATYEAHAQFGADLEPIIVPGSSHWEIFRGVEL</sequence>
<name>A0A6N0HXD6_9GAMM</name>